<protein>
    <recommendedName>
        <fullName evidence="9">Glycerol-3-phosphate dehydrogenase</fullName>
        <ecNumber evidence="9">1.1.5.3</ecNumber>
    </recommendedName>
</protein>
<evidence type="ECO:0000259" key="10">
    <source>
        <dbReference type="Pfam" id="PF01266"/>
    </source>
</evidence>
<keyword evidence="7 9" id="KW-0560">Oxidoreductase</keyword>
<evidence type="ECO:0000256" key="1">
    <source>
        <dbReference type="ARBA" id="ARBA00001974"/>
    </source>
</evidence>
<keyword evidence="6" id="KW-0274">FAD</keyword>
<dbReference type="GO" id="GO:0004368">
    <property type="term" value="F:glycerol-3-phosphate dehydrogenase (quinone) activity"/>
    <property type="evidence" value="ECO:0007669"/>
    <property type="project" value="UniProtKB-EC"/>
</dbReference>
<accession>A0A919X6P1</accession>
<evidence type="ECO:0000313" key="12">
    <source>
        <dbReference type="EMBL" id="GIO26931.1"/>
    </source>
</evidence>
<comment type="catalytic activity">
    <reaction evidence="8 9">
        <text>a quinone + sn-glycerol 3-phosphate = dihydroxyacetone phosphate + a quinol</text>
        <dbReference type="Rhea" id="RHEA:18977"/>
        <dbReference type="ChEBI" id="CHEBI:24646"/>
        <dbReference type="ChEBI" id="CHEBI:57597"/>
        <dbReference type="ChEBI" id="CHEBI:57642"/>
        <dbReference type="ChEBI" id="CHEBI:132124"/>
        <dbReference type="EC" id="1.1.5.3"/>
    </reaction>
</comment>
<keyword evidence="4 9" id="KW-0285">Flavoprotein</keyword>
<comment type="pathway">
    <text evidence="2">Polyol metabolism; glycerol degradation via glycerol kinase pathway; glycerone phosphate from sn-glycerol 3-phosphate (aerobic route): step 1/1.</text>
</comment>
<evidence type="ECO:0000313" key="13">
    <source>
        <dbReference type="Proteomes" id="UP000676917"/>
    </source>
</evidence>
<dbReference type="Pfam" id="PF01266">
    <property type="entry name" value="DAO"/>
    <property type="match status" value="1"/>
</dbReference>
<comment type="similarity">
    <text evidence="3 9">Belongs to the FAD-dependent glycerol-3-phosphate dehydrogenase family.</text>
</comment>
<keyword evidence="5" id="KW-0319">Glycerol metabolism</keyword>
<feature type="domain" description="Alpha-glycerophosphate oxidase C-terminal" evidence="11">
    <location>
        <begin position="403"/>
        <end position="529"/>
    </location>
</feature>
<evidence type="ECO:0000256" key="4">
    <source>
        <dbReference type="ARBA" id="ARBA00022630"/>
    </source>
</evidence>
<dbReference type="EMBL" id="BORP01000002">
    <property type="protein sequence ID" value="GIO26931.1"/>
    <property type="molecule type" value="Genomic_DNA"/>
</dbReference>
<evidence type="ECO:0000256" key="3">
    <source>
        <dbReference type="ARBA" id="ARBA00007330"/>
    </source>
</evidence>
<reference evidence="12" key="1">
    <citation type="submission" date="2021-03" db="EMBL/GenBank/DDBJ databases">
        <title>Antimicrobial resistance genes in bacteria isolated from Japanese honey, and their potential for conferring macrolide and lincosamide resistance in the American foulbrood pathogen Paenibacillus larvae.</title>
        <authorList>
            <person name="Okamoto M."/>
            <person name="Kumagai M."/>
            <person name="Kanamori H."/>
            <person name="Takamatsu D."/>
        </authorList>
    </citation>
    <scope>NUCLEOTIDE SEQUENCE</scope>
    <source>
        <strain evidence="12">J43TS3</strain>
    </source>
</reference>
<gene>
    <name evidence="12" type="primary">glpD_2</name>
    <name evidence="12" type="ORF">J43TS3_15420</name>
</gene>
<proteinExistence type="inferred from homology"/>
<evidence type="ECO:0000256" key="9">
    <source>
        <dbReference type="RuleBase" id="RU361217"/>
    </source>
</evidence>
<keyword evidence="13" id="KW-1185">Reference proteome</keyword>
<dbReference type="Gene3D" id="3.30.9.10">
    <property type="entry name" value="D-Amino Acid Oxidase, subunit A, domain 2"/>
    <property type="match status" value="1"/>
</dbReference>
<comment type="caution">
    <text evidence="12">The sequence shown here is derived from an EMBL/GenBank/DDBJ whole genome shotgun (WGS) entry which is preliminary data.</text>
</comment>
<dbReference type="SUPFAM" id="SSF54373">
    <property type="entry name" value="FAD-linked reductases, C-terminal domain"/>
    <property type="match status" value="1"/>
</dbReference>
<dbReference type="SUPFAM" id="SSF51905">
    <property type="entry name" value="FAD/NAD(P)-binding domain"/>
    <property type="match status" value="1"/>
</dbReference>
<dbReference type="PROSITE" id="PS00978">
    <property type="entry name" value="FAD_G3PDH_2"/>
    <property type="match status" value="1"/>
</dbReference>
<dbReference type="EC" id="1.1.5.3" evidence="9"/>
<dbReference type="Gene3D" id="1.10.8.870">
    <property type="entry name" value="Alpha-glycerophosphate oxidase, cap domain"/>
    <property type="match status" value="1"/>
</dbReference>
<dbReference type="Pfam" id="PF16901">
    <property type="entry name" value="DAO_C"/>
    <property type="match status" value="1"/>
</dbReference>
<dbReference type="PANTHER" id="PTHR11985:SF35">
    <property type="entry name" value="ANAEROBIC GLYCEROL-3-PHOSPHATE DEHYDROGENASE SUBUNIT A"/>
    <property type="match status" value="1"/>
</dbReference>
<dbReference type="InterPro" id="IPR038299">
    <property type="entry name" value="DAO_C_sf"/>
</dbReference>
<dbReference type="GO" id="GO:0046168">
    <property type="term" value="P:glycerol-3-phosphate catabolic process"/>
    <property type="evidence" value="ECO:0007669"/>
    <property type="project" value="TreeGrafter"/>
</dbReference>
<evidence type="ECO:0000259" key="11">
    <source>
        <dbReference type="Pfam" id="PF16901"/>
    </source>
</evidence>
<dbReference type="RefSeq" id="WP_212920425.1">
    <property type="nucleotide sequence ID" value="NZ_BORP01000002.1"/>
</dbReference>
<dbReference type="Proteomes" id="UP000676917">
    <property type="component" value="Unassembled WGS sequence"/>
</dbReference>
<dbReference type="InterPro" id="IPR006076">
    <property type="entry name" value="FAD-dep_OxRdtase"/>
</dbReference>
<organism evidence="12 13">
    <name type="scientific">Ornithinibacillus bavariensis</name>
    <dbReference type="NCBI Taxonomy" id="545502"/>
    <lineage>
        <taxon>Bacteria</taxon>
        <taxon>Bacillati</taxon>
        <taxon>Bacillota</taxon>
        <taxon>Bacilli</taxon>
        <taxon>Bacillales</taxon>
        <taxon>Bacillaceae</taxon>
        <taxon>Ornithinibacillus</taxon>
    </lineage>
</organism>
<dbReference type="PANTHER" id="PTHR11985">
    <property type="entry name" value="GLYCEROL-3-PHOSPHATE DEHYDROGENASE"/>
    <property type="match status" value="1"/>
</dbReference>
<dbReference type="GO" id="GO:0006071">
    <property type="term" value="P:glycerol metabolic process"/>
    <property type="evidence" value="ECO:0007669"/>
    <property type="project" value="UniProtKB-KW"/>
</dbReference>
<evidence type="ECO:0000256" key="6">
    <source>
        <dbReference type="ARBA" id="ARBA00022827"/>
    </source>
</evidence>
<evidence type="ECO:0000256" key="2">
    <source>
        <dbReference type="ARBA" id="ARBA00004977"/>
    </source>
</evidence>
<dbReference type="Gene3D" id="3.50.50.60">
    <property type="entry name" value="FAD/NAD(P)-binding domain"/>
    <property type="match status" value="1"/>
</dbReference>
<dbReference type="InterPro" id="IPR036188">
    <property type="entry name" value="FAD/NAD-bd_sf"/>
</dbReference>
<comment type="cofactor">
    <cofactor evidence="1 9">
        <name>FAD</name>
        <dbReference type="ChEBI" id="CHEBI:57692"/>
    </cofactor>
</comment>
<evidence type="ECO:0000256" key="5">
    <source>
        <dbReference type="ARBA" id="ARBA00022798"/>
    </source>
</evidence>
<dbReference type="InterPro" id="IPR031656">
    <property type="entry name" value="DAO_C"/>
</dbReference>
<name>A0A919X6P1_9BACI</name>
<dbReference type="PRINTS" id="PR01001">
    <property type="entry name" value="FADG3PDH"/>
</dbReference>
<evidence type="ECO:0000256" key="7">
    <source>
        <dbReference type="ARBA" id="ARBA00023002"/>
    </source>
</evidence>
<dbReference type="PROSITE" id="PS00977">
    <property type="entry name" value="FAD_G3PDH_1"/>
    <property type="match status" value="1"/>
</dbReference>
<feature type="domain" description="FAD dependent oxidoreductase" evidence="10">
    <location>
        <begin position="25"/>
        <end position="351"/>
    </location>
</feature>
<evidence type="ECO:0000256" key="8">
    <source>
        <dbReference type="ARBA" id="ARBA00049055"/>
    </source>
</evidence>
<sequence length="555" mass="62868">MKQSSSFSILEREQTISCLREEVFDVIVIGGGITGSGIALDAISRGLKVAMVDRKDFASGTSSRSGKLIHGGLKYLQNYDFSVVKETGSEREIVYNNALHLVYPIKMNFPLIKKESYNLFTLKVGLTLYDRLAGVKKDERHKIYGKKKTLQNEPLFNENTVKGSGVYVEYRTDDSRLTMEVAKTASAKGAVIINYAEMTEFLKSEEGKLSGILVKDHINGTTFSIYGKHIVNAAGPWVDIVRKKDRPISGKYMILAKGIHIVFDREALPVQSSIYFQHKGRMIAVIPVGNRTYVGSTESLYEEDMDDIQVNLSEVNYLLGCLKDMFPSIQLSVDDILSSWAGIRPLIGENGKSPAELSRHDEIFESDSGLITIAGGKLTGYRKMAERVMQYIQKKNNQAQTPSKTDQLKLTGSHFYSERDLLNYVDTLSRQYQNLGLTDEEINRYVFRYGSNTEILLATISSFQHITDKEQRNIVGELTYTVNHEMVSSLSDFYDRRTSYLLFDLEKVKRTLDVVTTELATILNWTEEKTLEEKRFMQYLINKALSFKEGVTKRD</sequence>
<dbReference type="AlphaFoldDB" id="A0A919X6P1"/>
<dbReference type="InterPro" id="IPR000447">
    <property type="entry name" value="G3P_DH_FAD-dep"/>
</dbReference>
<dbReference type="GO" id="GO:0009331">
    <property type="term" value="C:glycerol-3-phosphate dehydrogenase (FAD) complex"/>
    <property type="evidence" value="ECO:0007669"/>
    <property type="project" value="UniProtKB-UniRule"/>
</dbReference>